<dbReference type="InterPro" id="IPR012349">
    <property type="entry name" value="Split_barrel_FMN-bd"/>
</dbReference>
<dbReference type="Gene3D" id="2.30.110.10">
    <property type="entry name" value="Electron Transport, Fmn-binding Protein, Chain A"/>
    <property type="match status" value="1"/>
</dbReference>
<dbReference type="OrthoDB" id="2146997at2"/>
<feature type="domain" description="Pyridoxamine 5'-phosphate oxidase-like" evidence="1">
    <location>
        <begin position="14"/>
        <end position="129"/>
    </location>
</feature>
<reference evidence="2 3" key="1">
    <citation type="submission" date="2019-03" db="EMBL/GenBank/DDBJ databases">
        <title>Genomic Encyclopedia of Type Strains, Phase IV (KMG-IV): sequencing the most valuable type-strain genomes for metagenomic binning, comparative biology and taxonomic classification.</title>
        <authorList>
            <person name="Goeker M."/>
        </authorList>
    </citation>
    <scope>NUCLEOTIDE SEQUENCE [LARGE SCALE GENOMIC DNA]</scope>
    <source>
        <strain evidence="2 3">DSM 20467</strain>
    </source>
</reference>
<dbReference type="RefSeq" id="WP_132551562.1">
    <property type="nucleotide sequence ID" value="NZ_SMAA01000027.1"/>
</dbReference>
<evidence type="ECO:0000313" key="2">
    <source>
        <dbReference type="EMBL" id="TCS75803.1"/>
    </source>
</evidence>
<evidence type="ECO:0000259" key="1">
    <source>
        <dbReference type="Pfam" id="PF22696"/>
    </source>
</evidence>
<dbReference type="Pfam" id="PF22696">
    <property type="entry name" value="Putative_PNPOx_2"/>
    <property type="match status" value="1"/>
</dbReference>
<organism evidence="2 3">
    <name type="scientific">Pectinatus cerevisiiphilus</name>
    <dbReference type="NCBI Taxonomy" id="86956"/>
    <lineage>
        <taxon>Bacteria</taxon>
        <taxon>Bacillati</taxon>
        <taxon>Bacillota</taxon>
        <taxon>Negativicutes</taxon>
        <taxon>Selenomonadales</taxon>
        <taxon>Selenomonadaceae</taxon>
        <taxon>Pectinatus</taxon>
    </lineage>
</organism>
<proteinExistence type="predicted"/>
<dbReference type="SUPFAM" id="SSF50475">
    <property type="entry name" value="FMN-binding split barrel"/>
    <property type="match status" value="1"/>
</dbReference>
<evidence type="ECO:0000313" key="3">
    <source>
        <dbReference type="Proteomes" id="UP000295188"/>
    </source>
</evidence>
<protein>
    <submittedName>
        <fullName evidence="2">Pyridoxamine 5'-phosphate oxidase</fullName>
    </submittedName>
</protein>
<keyword evidence="3" id="KW-1185">Reference proteome</keyword>
<dbReference type="Proteomes" id="UP000295188">
    <property type="component" value="Unassembled WGS sequence"/>
</dbReference>
<comment type="caution">
    <text evidence="2">The sequence shown here is derived from an EMBL/GenBank/DDBJ whole genome shotgun (WGS) entry which is preliminary data.</text>
</comment>
<accession>A0A4R3K1U9</accession>
<sequence length="169" mass="19090">MNTKQEFNRLMNMQTELALATCVDGQPNVRIVNFYFDETTKVILFSTFGNNEKVKEFKVNNKVAFTTIPHIGNEHVKAKGTVRKSSRTVLDVAECFIKKIPGYKNTIEQVGKDLVLFEITFESAVVTLNFKNIEIYDLTLNVKVVVSNSSNFICASTDYAPDSTVCSKW</sequence>
<gene>
    <name evidence="2" type="ORF">EDC37_1271</name>
</gene>
<dbReference type="InterPro" id="IPR055196">
    <property type="entry name" value="Putative_PNPOx_2"/>
</dbReference>
<dbReference type="AlphaFoldDB" id="A0A4R3K1U9"/>
<dbReference type="EMBL" id="SMAA01000027">
    <property type="protein sequence ID" value="TCS75803.1"/>
    <property type="molecule type" value="Genomic_DNA"/>
</dbReference>
<feature type="non-terminal residue" evidence="2">
    <location>
        <position position="169"/>
    </location>
</feature>
<name>A0A4R3K1U9_9FIRM</name>